<evidence type="ECO:0000313" key="1">
    <source>
        <dbReference type="EMBL" id="MBX58669.1"/>
    </source>
</evidence>
<proteinExistence type="predicted"/>
<organism evidence="1">
    <name type="scientific">Rhizophora mucronata</name>
    <name type="common">Asiatic mangrove</name>
    <dbReference type="NCBI Taxonomy" id="61149"/>
    <lineage>
        <taxon>Eukaryota</taxon>
        <taxon>Viridiplantae</taxon>
        <taxon>Streptophyta</taxon>
        <taxon>Embryophyta</taxon>
        <taxon>Tracheophyta</taxon>
        <taxon>Spermatophyta</taxon>
        <taxon>Magnoliopsida</taxon>
        <taxon>eudicotyledons</taxon>
        <taxon>Gunneridae</taxon>
        <taxon>Pentapetalae</taxon>
        <taxon>rosids</taxon>
        <taxon>fabids</taxon>
        <taxon>Malpighiales</taxon>
        <taxon>Rhizophoraceae</taxon>
        <taxon>Rhizophora</taxon>
    </lineage>
</organism>
<reference evidence="1" key="1">
    <citation type="submission" date="2018-02" db="EMBL/GenBank/DDBJ databases">
        <title>Rhizophora mucronata_Transcriptome.</title>
        <authorList>
            <person name="Meera S.P."/>
            <person name="Sreeshan A."/>
            <person name="Augustine A."/>
        </authorList>
    </citation>
    <scope>NUCLEOTIDE SEQUENCE</scope>
    <source>
        <tissue evidence="1">Leaf</tissue>
    </source>
</reference>
<dbReference type="EMBL" id="GGEC01078185">
    <property type="protein sequence ID" value="MBX58669.1"/>
    <property type="molecule type" value="Transcribed_RNA"/>
</dbReference>
<accession>A0A2P2PVK8</accession>
<dbReference type="AlphaFoldDB" id="A0A2P2PVK8"/>
<protein>
    <submittedName>
        <fullName evidence="1">Uncharacterized protein</fullName>
    </submittedName>
</protein>
<name>A0A2P2PVK8_RHIMU</name>
<sequence>MPYRQISKPRSISQFQLHVYVHYLTLRMSYFEFEMYGGIYINDKILLQLAGHSYAIIVITLKFSHPYV</sequence>